<proteinExistence type="predicted"/>
<evidence type="ECO:0000259" key="2">
    <source>
        <dbReference type="PROSITE" id="PS50878"/>
    </source>
</evidence>
<dbReference type="CDD" id="cd00304">
    <property type="entry name" value="RT_like"/>
    <property type="match status" value="1"/>
</dbReference>
<gene>
    <name evidence="3" type="primary">Cnig_chr_IV.g12782</name>
    <name evidence="3" type="ORF">B9Z55_012782</name>
</gene>
<dbReference type="Proteomes" id="UP000230233">
    <property type="component" value="Chromosome IV"/>
</dbReference>
<dbReference type="InterPro" id="IPR000477">
    <property type="entry name" value="RT_dom"/>
</dbReference>
<keyword evidence="4" id="KW-1185">Reference proteome</keyword>
<evidence type="ECO:0000313" key="4">
    <source>
        <dbReference type="Proteomes" id="UP000230233"/>
    </source>
</evidence>
<feature type="region of interest" description="Disordered" evidence="1">
    <location>
        <begin position="405"/>
        <end position="431"/>
    </location>
</feature>
<dbReference type="CDD" id="cd10442">
    <property type="entry name" value="GIY-YIG_PLEs"/>
    <property type="match status" value="1"/>
</dbReference>
<feature type="compositionally biased region" description="Basic and acidic residues" evidence="1">
    <location>
        <begin position="418"/>
        <end position="428"/>
    </location>
</feature>
<evidence type="ECO:0000256" key="1">
    <source>
        <dbReference type="SAM" id="MobiDB-lite"/>
    </source>
</evidence>
<dbReference type="OrthoDB" id="10060112at2759"/>
<dbReference type="EMBL" id="PDUG01000004">
    <property type="protein sequence ID" value="PIC32462.1"/>
    <property type="molecule type" value="Genomic_DNA"/>
</dbReference>
<dbReference type="PANTHER" id="PTHR21301">
    <property type="entry name" value="REVERSE TRANSCRIPTASE"/>
    <property type="match status" value="1"/>
</dbReference>
<dbReference type="AlphaFoldDB" id="A0A2G5TYU0"/>
<evidence type="ECO:0000313" key="3">
    <source>
        <dbReference type="EMBL" id="PIC32462.1"/>
    </source>
</evidence>
<dbReference type="STRING" id="1611254.A0A2G5TYU0"/>
<dbReference type="Pfam" id="PF26215">
    <property type="entry name" value="HTH_animal"/>
    <property type="match status" value="1"/>
</dbReference>
<organism evidence="3 4">
    <name type="scientific">Caenorhabditis nigoni</name>
    <dbReference type="NCBI Taxonomy" id="1611254"/>
    <lineage>
        <taxon>Eukaryota</taxon>
        <taxon>Metazoa</taxon>
        <taxon>Ecdysozoa</taxon>
        <taxon>Nematoda</taxon>
        <taxon>Chromadorea</taxon>
        <taxon>Rhabditida</taxon>
        <taxon>Rhabditina</taxon>
        <taxon>Rhabditomorpha</taxon>
        <taxon>Rhabditoidea</taxon>
        <taxon>Rhabditidae</taxon>
        <taxon>Peloderinae</taxon>
        <taxon>Caenorhabditis</taxon>
    </lineage>
</organism>
<sequence>MQKKEKIHRPTNNLTKTARVSLKSLTIKSKNGLHFSVSDKGGEFVVTTTDIYKKVAKIHLEDKSVYAVIAKADYLKSLRSLKRDIDYVFESWDQKIAKRLVDNHPSINTFYSLFKTHKFSERGVSASPDVIKIRPIISGSGGPTDRPSWVVVTIIGQLLKHVGCHLQNTAELLGEINNTHFNNSTVYESFDVEALYTNIDNKAAYEAVVAKLKKHATEIQWYGVSYSHLTMLLKSCLDFNGFQFDGTLYEQKRGLAMGSRLAPVLAVLYMDIIETPSKAYPTTIFRRYIDDYVVIAESQDTLDNIFTCLNNQATHIRLTREKPKEGWLPFLNCELRIKNMVVSSRWYRKPSNKNLLVRMDSSHPTQQKVNTIRTTQKTATGNSTTDQLKYSKDLAKKVLITNGYPPNGVLPKNNKQCRQHDSNKDRSNHPILPIPFVSDSVTNLVRSSLYQVGLEATVVELKCKSLRDLLVKNRLFDVRCARRHCRVCPEIGEGGCEKKGVVYQIDCDCGEIYVGETGRPLADRFNEHARAAEKPDSKSYLATTWAKHSREKHGGRSLNISLKVLDMERNTVRRKILEGIHIKALNPTLNTKEELTDLVANMDILE</sequence>
<dbReference type="Pfam" id="PF00078">
    <property type="entry name" value="RVT_1"/>
    <property type="match status" value="1"/>
</dbReference>
<accession>A0A2G5TYU0</accession>
<comment type="caution">
    <text evidence="3">The sequence shown here is derived from an EMBL/GenBank/DDBJ whole genome shotgun (WGS) entry which is preliminary data.</text>
</comment>
<reference evidence="4" key="1">
    <citation type="submission" date="2017-10" db="EMBL/GenBank/DDBJ databases">
        <title>Rapid genome shrinkage in a self-fertile nematode reveals novel sperm competition proteins.</title>
        <authorList>
            <person name="Yin D."/>
            <person name="Schwarz E.M."/>
            <person name="Thomas C.G."/>
            <person name="Felde R.L."/>
            <person name="Korf I.F."/>
            <person name="Cutter A.D."/>
            <person name="Schartner C.M."/>
            <person name="Ralston E.J."/>
            <person name="Meyer B.J."/>
            <person name="Haag E.S."/>
        </authorList>
    </citation>
    <scope>NUCLEOTIDE SEQUENCE [LARGE SCALE GENOMIC DNA]</scope>
    <source>
        <strain evidence="4">JU1422</strain>
    </source>
</reference>
<feature type="domain" description="Reverse transcriptase" evidence="2">
    <location>
        <begin position="1"/>
        <end position="342"/>
    </location>
</feature>
<dbReference type="PANTHER" id="PTHR21301:SF10">
    <property type="entry name" value="REVERSE TRANSCRIPTASE DOMAIN-CONTAINING PROTEIN"/>
    <property type="match status" value="1"/>
</dbReference>
<dbReference type="PROSITE" id="PS50878">
    <property type="entry name" value="RT_POL"/>
    <property type="match status" value="1"/>
</dbReference>
<dbReference type="InterPro" id="IPR058912">
    <property type="entry name" value="HTH_animal"/>
</dbReference>
<name>A0A2G5TYU0_9PELO</name>
<protein>
    <recommendedName>
        <fullName evidence="2">Reverse transcriptase domain-containing protein</fullName>
    </recommendedName>
</protein>